<evidence type="ECO:0000256" key="4">
    <source>
        <dbReference type="ARBA" id="ARBA00023027"/>
    </source>
</evidence>
<reference evidence="7" key="1">
    <citation type="submission" date="2010-05" db="EMBL/GenBank/DDBJ databases">
        <title>The draft genome of Desulfonatronospira thiodismutans ASO3-1.</title>
        <authorList>
            <consortium name="US DOE Joint Genome Institute (JGI-PGF)"/>
            <person name="Lucas S."/>
            <person name="Copeland A."/>
            <person name="Lapidus A."/>
            <person name="Cheng J.-F."/>
            <person name="Bruce D."/>
            <person name="Goodwin L."/>
            <person name="Pitluck S."/>
            <person name="Chertkov O."/>
            <person name="Brettin T."/>
            <person name="Detter J.C."/>
            <person name="Han C."/>
            <person name="Land M.L."/>
            <person name="Hauser L."/>
            <person name="Kyrpides N."/>
            <person name="Mikhailova N."/>
            <person name="Muyzer G."/>
            <person name="Woyke T."/>
        </authorList>
    </citation>
    <scope>NUCLEOTIDE SEQUENCE [LARGE SCALE GENOMIC DNA]</scope>
    <source>
        <strain evidence="7">ASO3-1</strain>
    </source>
</reference>
<keyword evidence="4" id="KW-0520">NAD</keyword>
<dbReference type="SUPFAM" id="SSF56796">
    <property type="entry name" value="Dehydroquinate synthase-like"/>
    <property type="match status" value="1"/>
</dbReference>
<sequence>MSLEKPFDLYCPTKIKFGAGITAEAGVEVKALNCSKVLVVADPGVAKAGLLEGVLESLKKENLPYVVFDQVEVNATLSSVMKASELQKSEQCDIMLLVGGGSTMDTGKGVGCLATNEGPLPAYEGPEKYCNPPLPSIAVPTTAGTGSELSFGAVLYDEERNYKFSFRSCMQIPKVALLDPHLLQSLPSNVAAASGMDALSHCAEAFVSKWSTHITDAYCRQNFYLVGKYLRRFVADPSNTEAAGAMLQASAMGSMSFNTARLGLVHAMASPLGAHFHLPHGTACAVLMPAVMRFNLLACPEKYREMALLLEGAAPGSRMMEQAESAVFAIERLLDDLSMNFTVDRSAVNEEKLAQMADETLSSGMQLTNPRNVTKTDVINVYRDYFRI</sequence>
<dbReference type="PANTHER" id="PTHR11496">
    <property type="entry name" value="ALCOHOL DEHYDROGENASE"/>
    <property type="match status" value="1"/>
</dbReference>
<dbReference type="GO" id="GO:0004022">
    <property type="term" value="F:alcohol dehydrogenase (NAD+) activity"/>
    <property type="evidence" value="ECO:0007669"/>
    <property type="project" value="TreeGrafter"/>
</dbReference>
<proteinExistence type="inferred from homology"/>
<dbReference type="GO" id="GO:0046872">
    <property type="term" value="F:metal ion binding"/>
    <property type="evidence" value="ECO:0007669"/>
    <property type="project" value="InterPro"/>
</dbReference>
<evidence type="ECO:0000256" key="1">
    <source>
        <dbReference type="ARBA" id="ARBA00001962"/>
    </source>
</evidence>
<evidence type="ECO:0000313" key="7">
    <source>
        <dbReference type="EMBL" id="EFI34509.1"/>
    </source>
</evidence>
<accession>D6SP33</accession>
<protein>
    <submittedName>
        <fullName evidence="7">Iron-containing alcohol dehydrogenase</fullName>
    </submittedName>
</protein>
<dbReference type="PROSITE" id="PS00060">
    <property type="entry name" value="ADH_IRON_2"/>
    <property type="match status" value="1"/>
</dbReference>
<keyword evidence="3" id="KW-0560">Oxidoreductase</keyword>
<dbReference type="Gene3D" id="3.40.50.1970">
    <property type="match status" value="1"/>
</dbReference>
<feature type="domain" description="Fe-containing alcohol dehydrogenase-like C-terminal" evidence="6">
    <location>
        <begin position="192"/>
        <end position="384"/>
    </location>
</feature>
<feature type="domain" description="Alcohol dehydrogenase iron-type/glycerol dehydrogenase GldA" evidence="5">
    <location>
        <begin position="12"/>
        <end position="180"/>
    </location>
</feature>
<evidence type="ECO:0000259" key="5">
    <source>
        <dbReference type="Pfam" id="PF00465"/>
    </source>
</evidence>
<dbReference type="InterPro" id="IPR039697">
    <property type="entry name" value="Alcohol_dehydrogenase_Fe"/>
</dbReference>
<dbReference type="Gene3D" id="1.20.1090.10">
    <property type="entry name" value="Dehydroquinate synthase-like - alpha domain"/>
    <property type="match status" value="1"/>
</dbReference>
<evidence type="ECO:0000256" key="3">
    <source>
        <dbReference type="ARBA" id="ARBA00023002"/>
    </source>
</evidence>
<dbReference type="Pfam" id="PF00465">
    <property type="entry name" value="Fe-ADH"/>
    <property type="match status" value="1"/>
</dbReference>
<gene>
    <name evidence="7" type="ORF">Dthio_PD1868</name>
</gene>
<comment type="similarity">
    <text evidence="2">Belongs to the iron-containing alcohol dehydrogenase family.</text>
</comment>
<dbReference type="InterPro" id="IPR056798">
    <property type="entry name" value="ADH_Fe_C"/>
</dbReference>
<dbReference type="eggNOG" id="COG1454">
    <property type="taxonomic scope" value="Bacteria"/>
</dbReference>
<dbReference type="RefSeq" id="WP_008869831.1">
    <property type="nucleotide sequence ID" value="NZ_ACJN02000002.1"/>
</dbReference>
<evidence type="ECO:0000256" key="2">
    <source>
        <dbReference type="ARBA" id="ARBA00007358"/>
    </source>
</evidence>
<dbReference type="Pfam" id="PF25137">
    <property type="entry name" value="ADH_Fe_C"/>
    <property type="match status" value="1"/>
</dbReference>
<keyword evidence="8" id="KW-1185">Reference proteome</keyword>
<organism evidence="7 8">
    <name type="scientific">Desulfonatronospira thiodismutans ASO3-1</name>
    <dbReference type="NCBI Taxonomy" id="555779"/>
    <lineage>
        <taxon>Bacteria</taxon>
        <taxon>Pseudomonadati</taxon>
        <taxon>Thermodesulfobacteriota</taxon>
        <taxon>Desulfovibrionia</taxon>
        <taxon>Desulfovibrionales</taxon>
        <taxon>Desulfonatronovibrionaceae</taxon>
        <taxon>Desulfonatronospira</taxon>
    </lineage>
</organism>
<dbReference type="InterPro" id="IPR001670">
    <property type="entry name" value="ADH_Fe/GldA"/>
</dbReference>
<evidence type="ECO:0000313" key="8">
    <source>
        <dbReference type="Proteomes" id="UP000005496"/>
    </source>
</evidence>
<comment type="cofactor">
    <cofactor evidence="1">
        <name>Fe cation</name>
        <dbReference type="ChEBI" id="CHEBI:24875"/>
    </cofactor>
</comment>
<dbReference type="PROSITE" id="PS00913">
    <property type="entry name" value="ADH_IRON_1"/>
    <property type="match status" value="1"/>
</dbReference>
<dbReference type="FunFam" id="1.20.1090.10:FF:000001">
    <property type="entry name" value="Aldehyde-alcohol dehydrogenase"/>
    <property type="match status" value="1"/>
</dbReference>
<dbReference type="Proteomes" id="UP000005496">
    <property type="component" value="Unassembled WGS sequence"/>
</dbReference>
<dbReference type="InterPro" id="IPR018211">
    <property type="entry name" value="ADH_Fe_CS"/>
</dbReference>
<dbReference type="AlphaFoldDB" id="D6SP33"/>
<dbReference type="CDD" id="cd08551">
    <property type="entry name" value="Fe-ADH"/>
    <property type="match status" value="1"/>
</dbReference>
<name>D6SP33_9BACT</name>
<dbReference type="EMBL" id="ACJN02000002">
    <property type="protein sequence ID" value="EFI34509.1"/>
    <property type="molecule type" value="Genomic_DNA"/>
</dbReference>
<dbReference type="PANTHER" id="PTHR11496:SF102">
    <property type="entry name" value="ALCOHOL DEHYDROGENASE 4"/>
    <property type="match status" value="1"/>
</dbReference>
<dbReference type="FunFam" id="3.40.50.1970:FF:000003">
    <property type="entry name" value="Alcohol dehydrogenase, iron-containing"/>
    <property type="match status" value="1"/>
</dbReference>
<comment type="caution">
    <text evidence="7">The sequence shown here is derived from an EMBL/GenBank/DDBJ whole genome shotgun (WGS) entry which is preliminary data.</text>
</comment>
<evidence type="ECO:0000259" key="6">
    <source>
        <dbReference type="Pfam" id="PF25137"/>
    </source>
</evidence>